<dbReference type="SUPFAM" id="SSF49599">
    <property type="entry name" value="TRAF domain-like"/>
    <property type="match status" value="1"/>
</dbReference>
<proteinExistence type="predicted"/>
<sequence>MPPMMFNMSDHQQQLQHHMQQQQSPMVSIVPSSTSSSDLAASATCSSNSADGTLQLVIQNFRHMADTVRGPSKFVQSVPWRIMVMPRQHVVAKKGTQKCLGFFLQCCPDAYSESWSCQAAAELRLISQKPGVPNFTRKTNHVYTAKENDWGYSCFMTWADILDEAQGYIKDDKVVLEVSVKADPPKNILSHKEFQKRSRNTKDWPTCNANVVLLTRLLKLMLRP</sequence>
<dbReference type="SMART" id="SM00061">
    <property type="entry name" value="MATH"/>
    <property type="match status" value="1"/>
</dbReference>
<dbReference type="WBParaSite" id="jg7922">
    <property type="protein sequence ID" value="jg7922"/>
    <property type="gene ID" value="jg7922"/>
</dbReference>
<evidence type="ECO:0000256" key="1">
    <source>
        <dbReference type="SAM" id="MobiDB-lite"/>
    </source>
</evidence>
<reference evidence="4" key="1">
    <citation type="submission" date="2022-11" db="UniProtKB">
        <authorList>
            <consortium name="WormBaseParasite"/>
        </authorList>
    </citation>
    <scope>IDENTIFICATION</scope>
</reference>
<accession>A0A915ENY0</accession>
<dbReference type="Pfam" id="PF22486">
    <property type="entry name" value="MATH_2"/>
    <property type="match status" value="1"/>
</dbReference>
<dbReference type="Proteomes" id="UP000887574">
    <property type="component" value="Unplaced"/>
</dbReference>
<dbReference type="PANTHER" id="PTHR47022">
    <property type="entry name" value="BTB AND MATH DOMAIN-CONTAINING PROTEIN 36-RELATED"/>
    <property type="match status" value="1"/>
</dbReference>
<feature type="region of interest" description="Disordered" evidence="1">
    <location>
        <begin position="1"/>
        <end position="34"/>
    </location>
</feature>
<organism evidence="3 4">
    <name type="scientific">Ditylenchus dipsaci</name>
    <dbReference type="NCBI Taxonomy" id="166011"/>
    <lineage>
        <taxon>Eukaryota</taxon>
        <taxon>Metazoa</taxon>
        <taxon>Ecdysozoa</taxon>
        <taxon>Nematoda</taxon>
        <taxon>Chromadorea</taxon>
        <taxon>Rhabditida</taxon>
        <taxon>Tylenchina</taxon>
        <taxon>Tylenchomorpha</taxon>
        <taxon>Sphaerularioidea</taxon>
        <taxon>Anguinidae</taxon>
        <taxon>Anguininae</taxon>
        <taxon>Ditylenchus</taxon>
    </lineage>
</organism>
<dbReference type="InterPro" id="IPR008974">
    <property type="entry name" value="TRAF-like"/>
</dbReference>
<evidence type="ECO:0000313" key="3">
    <source>
        <dbReference type="Proteomes" id="UP000887574"/>
    </source>
</evidence>
<feature type="compositionally biased region" description="Low complexity" evidence="1">
    <location>
        <begin position="11"/>
        <end position="34"/>
    </location>
</feature>
<protein>
    <submittedName>
        <fullName evidence="4">MATH domain-containing protein</fullName>
    </submittedName>
</protein>
<name>A0A915ENY0_9BILA</name>
<dbReference type="PANTHER" id="PTHR47022:SF1">
    <property type="entry name" value="BTB AND MATH DOMAIN-CONTAINING PROTEIN 36-RELATED"/>
    <property type="match status" value="1"/>
</dbReference>
<evidence type="ECO:0000313" key="4">
    <source>
        <dbReference type="WBParaSite" id="jg7922"/>
    </source>
</evidence>
<dbReference type="InterPro" id="IPR002083">
    <property type="entry name" value="MATH/TRAF_dom"/>
</dbReference>
<feature type="domain" description="MATH" evidence="2">
    <location>
        <begin position="51"/>
        <end position="180"/>
    </location>
</feature>
<dbReference type="Gene3D" id="2.60.210.10">
    <property type="entry name" value="Apoptosis, Tumor Necrosis Factor Receptor Associated Protein 2, Chain A"/>
    <property type="match status" value="1"/>
</dbReference>
<keyword evidence="3" id="KW-1185">Reference proteome</keyword>
<dbReference type="AlphaFoldDB" id="A0A915ENY0"/>
<evidence type="ECO:0000259" key="2">
    <source>
        <dbReference type="PROSITE" id="PS50144"/>
    </source>
</evidence>
<dbReference type="PROSITE" id="PS50144">
    <property type="entry name" value="MATH"/>
    <property type="match status" value="1"/>
</dbReference>